<name>A0AA48GSS3_9BACT</name>
<reference evidence="2" key="1">
    <citation type="journal article" date="2023" name="Int. J. Syst. Evol. Microbiol.">
        <title>Mesoterricola silvestris gen. nov., sp. nov., Mesoterricola sediminis sp. nov., Geothrix oryzae sp. nov., Geothrix edaphica sp. nov., Geothrix rubra sp. nov., and Geothrix limicola sp. nov., six novel members of Acidobacteriota isolated from soils.</title>
        <authorList>
            <person name="Itoh H."/>
            <person name="Sugisawa Y."/>
            <person name="Mise K."/>
            <person name="Xu Z."/>
            <person name="Kuniyasu M."/>
            <person name="Ushijima N."/>
            <person name="Kawano K."/>
            <person name="Kobayashi E."/>
            <person name="Shiratori Y."/>
            <person name="Masuda Y."/>
            <person name="Senoo K."/>
        </authorList>
    </citation>
    <scope>NUCLEOTIDE SEQUENCE [LARGE SCALE GENOMIC DNA]</scope>
    <source>
        <strain evidence="2">W79</strain>
    </source>
</reference>
<dbReference type="KEGG" id="msil:METEAL_25110"/>
<evidence type="ECO:0000313" key="1">
    <source>
        <dbReference type="EMBL" id="BDU73337.1"/>
    </source>
</evidence>
<sequence length="253" mass="27552">MLAAAPQKAPPPRPVLLPGESLALAGPDMEVYAYGDARVEGAMGALSQLLWVKLEGAAWESGVLSFKCAGAMGPYRCALPKGHGRVDLSRALREGCSLAFMGWARMSAQRWMDDYGDGAARARLLDVFQPFLGRRLPDAEGVPELGPEWFGEGDLLRTSPEALLRWLADPAQEEAVRQYRRLLLSFMDETFRDNAWWFETVATPGAGDASQKQAWAVGGNGLVLAVLRLPPGSTREEALARFKAVMVGPPRKK</sequence>
<organism evidence="1 2">
    <name type="scientific">Mesoterricola silvestris</name>
    <dbReference type="NCBI Taxonomy" id="2927979"/>
    <lineage>
        <taxon>Bacteria</taxon>
        <taxon>Pseudomonadati</taxon>
        <taxon>Acidobacteriota</taxon>
        <taxon>Holophagae</taxon>
        <taxon>Holophagales</taxon>
        <taxon>Holophagaceae</taxon>
        <taxon>Mesoterricola</taxon>
    </lineage>
</organism>
<dbReference type="EMBL" id="AP027080">
    <property type="protein sequence ID" value="BDU73337.1"/>
    <property type="molecule type" value="Genomic_DNA"/>
</dbReference>
<evidence type="ECO:0000313" key="2">
    <source>
        <dbReference type="Proteomes" id="UP001238179"/>
    </source>
</evidence>
<dbReference type="AlphaFoldDB" id="A0AA48GSS3"/>
<dbReference type="Proteomes" id="UP001238179">
    <property type="component" value="Chromosome"/>
</dbReference>
<protein>
    <submittedName>
        <fullName evidence="1">Uncharacterized protein</fullName>
    </submittedName>
</protein>
<keyword evidence="2" id="KW-1185">Reference proteome</keyword>
<accession>A0AA48GSS3</accession>
<proteinExistence type="predicted"/>
<gene>
    <name evidence="1" type="ORF">METEAL_25110</name>
</gene>